<keyword evidence="5" id="KW-0949">S-adenosyl-L-methionine</keyword>
<dbReference type="AlphaFoldDB" id="A0A067Q391"/>
<dbReference type="OrthoDB" id="20105at2759"/>
<feature type="region of interest" description="Disordered" evidence="7">
    <location>
        <begin position="185"/>
        <end position="220"/>
    </location>
</feature>
<dbReference type="InParanoid" id="A0A067Q391"/>
<name>A0A067Q391_9AGAM</name>
<evidence type="ECO:0000259" key="8">
    <source>
        <dbReference type="Pfam" id="PF01728"/>
    </source>
</evidence>
<keyword evidence="2" id="KW-0698">rRNA processing</keyword>
<organism evidence="9 10">
    <name type="scientific">Jaapia argillacea MUCL 33604</name>
    <dbReference type="NCBI Taxonomy" id="933084"/>
    <lineage>
        <taxon>Eukaryota</taxon>
        <taxon>Fungi</taxon>
        <taxon>Dikarya</taxon>
        <taxon>Basidiomycota</taxon>
        <taxon>Agaricomycotina</taxon>
        <taxon>Agaricomycetes</taxon>
        <taxon>Agaricomycetidae</taxon>
        <taxon>Jaapiales</taxon>
        <taxon>Jaapiaceae</taxon>
        <taxon>Jaapia</taxon>
    </lineage>
</organism>
<evidence type="ECO:0000256" key="7">
    <source>
        <dbReference type="SAM" id="MobiDB-lite"/>
    </source>
</evidence>
<dbReference type="InterPro" id="IPR050082">
    <property type="entry name" value="RNA_methyltr_RlmE"/>
</dbReference>
<dbReference type="PANTHER" id="PTHR10920">
    <property type="entry name" value="RIBOSOMAL RNA METHYLTRANSFERASE"/>
    <property type="match status" value="1"/>
</dbReference>
<accession>A0A067Q391</accession>
<dbReference type="HOGENOM" id="CLU_009422_4_0_1"/>
<dbReference type="Pfam" id="PF01728">
    <property type="entry name" value="FtsJ"/>
    <property type="match status" value="2"/>
</dbReference>
<keyword evidence="3" id="KW-0489">Methyltransferase</keyword>
<feature type="domain" description="Ribosomal RNA methyltransferase FtsJ" evidence="8">
    <location>
        <begin position="145"/>
        <end position="320"/>
    </location>
</feature>
<dbReference type="EMBL" id="KL197718">
    <property type="protein sequence ID" value="KDQ57942.1"/>
    <property type="molecule type" value="Genomic_DNA"/>
</dbReference>
<dbReference type="InterPro" id="IPR029063">
    <property type="entry name" value="SAM-dependent_MTases_sf"/>
</dbReference>
<comment type="similarity">
    <text evidence="1">Belongs to the class I-like SAM-binding methyltransferase superfamily. RNA methyltransferase RlmE family.</text>
</comment>
<dbReference type="GO" id="GO:0005739">
    <property type="term" value="C:mitochondrion"/>
    <property type="evidence" value="ECO:0007669"/>
    <property type="project" value="TreeGrafter"/>
</dbReference>
<evidence type="ECO:0000256" key="3">
    <source>
        <dbReference type="ARBA" id="ARBA00022603"/>
    </source>
</evidence>
<dbReference type="Proteomes" id="UP000027265">
    <property type="component" value="Unassembled WGS sequence"/>
</dbReference>
<keyword evidence="4" id="KW-0808">Transferase</keyword>
<evidence type="ECO:0000256" key="1">
    <source>
        <dbReference type="ARBA" id="ARBA00009258"/>
    </source>
</evidence>
<evidence type="ECO:0000256" key="5">
    <source>
        <dbReference type="ARBA" id="ARBA00022691"/>
    </source>
</evidence>
<dbReference type="PANTHER" id="PTHR10920:SF18">
    <property type="entry name" value="RRNA METHYLTRANSFERASE 2, MITOCHONDRIAL"/>
    <property type="match status" value="1"/>
</dbReference>
<dbReference type="Gene3D" id="3.40.50.150">
    <property type="entry name" value="Vaccinia Virus protein VP39"/>
    <property type="match status" value="1"/>
</dbReference>
<dbReference type="InterPro" id="IPR002877">
    <property type="entry name" value="RNA_MeTrfase_FtsJ_dom"/>
</dbReference>
<evidence type="ECO:0000256" key="2">
    <source>
        <dbReference type="ARBA" id="ARBA00022552"/>
    </source>
</evidence>
<protein>
    <recommendedName>
        <fullName evidence="6">rRNA methyltransferase 2, mitochondrial</fullName>
    </recommendedName>
</protein>
<evidence type="ECO:0000256" key="4">
    <source>
        <dbReference type="ARBA" id="ARBA00022679"/>
    </source>
</evidence>
<feature type="compositionally biased region" description="Polar residues" evidence="7">
    <location>
        <begin position="209"/>
        <end position="219"/>
    </location>
</feature>
<keyword evidence="10" id="KW-1185">Reference proteome</keyword>
<dbReference type="STRING" id="933084.A0A067Q391"/>
<dbReference type="GO" id="GO:0008650">
    <property type="term" value="F:rRNA (uridine-2'-O-)-methyltransferase activity"/>
    <property type="evidence" value="ECO:0007669"/>
    <property type="project" value="TreeGrafter"/>
</dbReference>
<proteinExistence type="inferred from homology"/>
<feature type="compositionally biased region" description="Basic and acidic residues" evidence="7">
    <location>
        <begin position="190"/>
        <end position="200"/>
    </location>
</feature>
<dbReference type="InterPro" id="IPR015507">
    <property type="entry name" value="rRNA-MeTfrase_E"/>
</dbReference>
<dbReference type="HAMAP" id="MF_01547">
    <property type="entry name" value="RNA_methyltr_E"/>
    <property type="match status" value="1"/>
</dbReference>
<evidence type="ECO:0000256" key="6">
    <source>
        <dbReference type="ARBA" id="ARBA00041184"/>
    </source>
</evidence>
<sequence length="323" mass="35705">MPKPTPALLKSLSPSSRQWLSRQFTDPYVKARLSHPASYRSRSAFKLLELDAKYRFLDHKDVRCVVDLGAAPGGWSQVVAGKVLGRQGPSFGLSVGSGKGEGKRRRRGEGKRRRRGEEESSWSAPSRENLDAEMISEEERMHHLAEQSQTTIVALDLLRITPIPGVHTIQADFMAPSTSGLIRALLPDSHNSDKGKEKAPPLDAGGQETHPTLPTSGKRSGQVDIVLSDMASNASGNRIHDVQSSLDICEAVFRFVQGNMRSAKNVGRWRGGVLILKHFTHPSLQEFRRQCLDPSFNNVYFMKPGSSRGDSSEAYWVCMGWKG</sequence>
<evidence type="ECO:0000313" key="9">
    <source>
        <dbReference type="EMBL" id="KDQ57942.1"/>
    </source>
</evidence>
<evidence type="ECO:0000313" key="10">
    <source>
        <dbReference type="Proteomes" id="UP000027265"/>
    </source>
</evidence>
<feature type="domain" description="Ribosomal RNA methyltransferase FtsJ" evidence="8">
    <location>
        <begin position="39"/>
        <end position="99"/>
    </location>
</feature>
<dbReference type="FunCoup" id="A0A067Q391">
    <property type="interactions" value="1335"/>
</dbReference>
<gene>
    <name evidence="9" type="ORF">JAAARDRAFT_206722</name>
</gene>
<reference evidence="10" key="1">
    <citation type="journal article" date="2014" name="Proc. Natl. Acad. Sci. U.S.A.">
        <title>Extensive sampling of basidiomycete genomes demonstrates inadequacy of the white-rot/brown-rot paradigm for wood decay fungi.</title>
        <authorList>
            <person name="Riley R."/>
            <person name="Salamov A.A."/>
            <person name="Brown D.W."/>
            <person name="Nagy L.G."/>
            <person name="Floudas D."/>
            <person name="Held B.W."/>
            <person name="Levasseur A."/>
            <person name="Lombard V."/>
            <person name="Morin E."/>
            <person name="Otillar R."/>
            <person name="Lindquist E.A."/>
            <person name="Sun H."/>
            <person name="LaButti K.M."/>
            <person name="Schmutz J."/>
            <person name="Jabbour D."/>
            <person name="Luo H."/>
            <person name="Baker S.E."/>
            <person name="Pisabarro A.G."/>
            <person name="Walton J.D."/>
            <person name="Blanchette R.A."/>
            <person name="Henrissat B."/>
            <person name="Martin F."/>
            <person name="Cullen D."/>
            <person name="Hibbett D.S."/>
            <person name="Grigoriev I.V."/>
        </authorList>
    </citation>
    <scope>NUCLEOTIDE SEQUENCE [LARGE SCALE GENOMIC DNA]</scope>
    <source>
        <strain evidence="10">MUCL 33604</strain>
    </source>
</reference>
<feature type="compositionally biased region" description="Basic residues" evidence="7">
    <location>
        <begin position="102"/>
        <end position="114"/>
    </location>
</feature>
<dbReference type="SUPFAM" id="SSF53335">
    <property type="entry name" value="S-adenosyl-L-methionine-dependent methyltransferases"/>
    <property type="match status" value="1"/>
</dbReference>
<feature type="region of interest" description="Disordered" evidence="7">
    <location>
        <begin position="90"/>
        <end position="129"/>
    </location>
</feature>